<evidence type="ECO:0000259" key="4">
    <source>
        <dbReference type="SMART" id="SM00701"/>
    </source>
</evidence>
<dbReference type="InterPro" id="IPR006619">
    <property type="entry name" value="PGRP_domain_met/bac"/>
</dbReference>
<feature type="compositionally biased region" description="Polar residues" evidence="2">
    <location>
        <begin position="478"/>
        <end position="502"/>
    </location>
</feature>
<feature type="region of interest" description="Disordered" evidence="2">
    <location>
        <begin position="478"/>
        <end position="512"/>
    </location>
</feature>
<evidence type="ECO:0000259" key="3">
    <source>
        <dbReference type="SMART" id="SM00644"/>
    </source>
</evidence>
<dbReference type="SMART" id="SM00701">
    <property type="entry name" value="PGRP"/>
    <property type="match status" value="1"/>
</dbReference>
<dbReference type="GO" id="GO:0008745">
    <property type="term" value="F:N-acetylmuramoyl-L-alanine amidase activity"/>
    <property type="evidence" value="ECO:0007669"/>
    <property type="project" value="UniProtKB-EC"/>
</dbReference>
<dbReference type="PANTHER" id="PTHR11022:SF41">
    <property type="entry name" value="PEPTIDOGLYCAN-RECOGNITION PROTEIN LC-RELATED"/>
    <property type="match status" value="1"/>
</dbReference>
<accession>A0A9X3LXT0</accession>
<dbReference type="InterPro" id="IPR015510">
    <property type="entry name" value="PGRP"/>
</dbReference>
<evidence type="ECO:0000256" key="2">
    <source>
        <dbReference type="SAM" id="MobiDB-lite"/>
    </source>
</evidence>
<dbReference type="EMBL" id="JAKMUS010000019">
    <property type="protein sequence ID" value="MCZ9294743.1"/>
    <property type="molecule type" value="Genomic_DNA"/>
</dbReference>
<dbReference type="SMART" id="SM00644">
    <property type="entry name" value="Ami_2"/>
    <property type="match status" value="1"/>
</dbReference>
<dbReference type="Proteomes" id="UP001146468">
    <property type="component" value="Unassembled WGS sequence"/>
</dbReference>
<protein>
    <submittedName>
        <fullName evidence="5">N-acetylmuramoyl-L-alanine amidase</fullName>
        <ecNumber evidence="5">3.5.1.28</ecNumber>
    </submittedName>
</protein>
<evidence type="ECO:0000313" key="6">
    <source>
        <dbReference type="Proteomes" id="UP001146468"/>
    </source>
</evidence>
<comment type="caution">
    <text evidence="5">The sequence shown here is derived from an EMBL/GenBank/DDBJ whole genome shotgun (WGS) entry which is preliminary data.</text>
</comment>
<dbReference type="RefSeq" id="WP_269966160.1">
    <property type="nucleotide sequence ID" value="NZ_JAKMUS010000019.1"/>
</dbReference>
<dbReference type="Gene3D" id="3.40.80.10">
    <property type="entry name" value="Peptidoglycan recognition protein-like"/>
    <property type="match status" value="1"/>
</dbReference>
<dbReference type="PANTHER" id="PTHR11022">
    <property type="entry name" value="PEPTIDOGLYCAN RECOGNITION PROTEIN"/>
    <property type="match status" value="1"/>
</dbReference>
<proteinExistence type="inferred from homology"/>
<feature type="domain" description="Peptidoglycan recognition protein family" evidence="4">
    <location>
        <begin position="279"/>
        <end position="424"/>
    </location>
</feature>
<feature type="domain" description="N-acetylmuramoyl-L-alanine amidase" evidence="3">
    <location>
        <begin position="289"/>
        <end position="433"/>
    </location>
</feature>
<feature type="compositionally biased region" description="Low complexity" evidence="2">
    <location>
        <begin position="503"/>
        <end position="512"/>
    </location>
</feature>
<evidence type="ECO:0000256" key="1">
    <source>
        <dbReference type="ARBA" id="ARBA00007553"/>
    </source>
</evidence>
<dbReference type="AlphaFoldDB" id="A0A9X3LXT0"/>
<evidence type="ECO:0000313" key="5">
    <source>
        <dbReference type="EMBL" id="MCZ9294743.1"/>
    </source>
</evidence>
<name>A0A9X3LXT0_9CORY</name>
<dbReference type="InterPro" id="IPR002502">
    <property type="entry name" value="Amidase_domain"/>
</dbReference>
<organism evidence="5 6">
    <name type="scientific">Corynebacterium meitnerae</name>
    <dbReference type="NCBI Taxonomy" id="2913498"/>
    <lineage>
        <taxon>Bacteria</taxon>
        <taxon>Bacillati</taxon>
        <taxon>Actinomycetota</taxon>
        <taxon>Actinomycetes</taxon>
        <taxon>Mycobacteriales</taxon>
        <taxon>Corynebacteriaceae</taxon>
        <taxon>Corynebacterium</taxon>
    </lineage>
</organism>
<dbReference type="Pfam" id="PF01510">
    <property type="entry name" value="Amidase_2"/>
    <property type="match status" value="1"/>
</dbReference>
<dbReference type="GO" id="GO:0008270">
    <property type="term" value="F:zinc ion binding"/>
    <property type="evidence" value="ECO:0007669"/>
    <property type="project" value="InterPro"/>
</dbReference>
<dbReference type="InterPro" id="IPR036505">
    <property type="entry name" value="Amidase/PGRP_sf"/>
</dbReference>
<gene>
    <name evidence="5" type="ORF">L8U60_09625</name>
</gene>
<dbReference type="GO" id="GO:0009253">
    <property type="term" value="P:peptidoglycan catabolic process"/>
    <property type="evidence" value="ECO:0007669"/>
    <property type="project" value="InterPro"/>
</dbReference>
<reference evidence="5" key="1">
    <citation type="submission" date="2022-02" db="EMBL/GenBank/DDBJ databases">
        <title>Corynebacterium sp. from urogenital microbiome.</title>
        <authorList>
            <person name="Cappelli E.A."/>
            <person name="Ribeiro T.G."/>
            <person name="Peixe L."/>
        </authorList>
    </citation>
    <scope>NUCLEOTIDE SEQUENCE</scope>
    <source>
        <strain evidence="5">C8Ua_172</strain>
    </source>
</reference>
<comment type="similarity">
    <text evidence="1">Belongs to the N-acetylmuramoyl-L-alanine amidase 2 family.</text>
</comment>
<dbReference type="CDD" id="cd06583">
    <property type="entry name" value="PGRP"/>
    <property type="match status" value="1"/>
</dbReference>
<dbReference type="SUPFAM" id="SSF55846">
    <property type="entry name" value="N-acetylmuramoyl-L-alanine amidase-like"/>
    <property type="match status" value="1"/>
</dbReference>
<dbReference type="EC" id="3.5.1.28" evidence="5"/>
<keyword evidence="6" id="KW-1185">Reference proteome</keyword>
<sequence length="698" mass="73065">MKQRRHLNPSSRKKTPVIAVAGTLALIAAGTFGGNEILKTQEIGSANVQVSTSTASLADATSVIVDDPAVATQGEGDEARTVKEFVRDEEFSVFGLTWEGDRDIAAFVRAERPDGTWSEWYEMDAEVGPDGVANGTEPIYVEKTKRVQVSTANVDLVAHDAPAEDAPADMPAESPVDAATKEAIDTADSALPDSSPVDLSGFPSGTGPSVLGDRALPTNYGEIAPVADVEELADEPAEGNAESAPVTTAADLDAVFIEGGEGTLDGEIAPAQYNTNGMPRVVSRSSWGAGKSRTPYYSEPTKAITIHHTAGSNNYTAAQAPGIVRGIWAYHANNLGWGDIGYNALVDKYGNIYEGRAGGLDRNPQGAHVGSFNAHTWGISMMGDYQQAQPTKAALNAMGEMIGWKAGTTGIDPTGKVWLTSDANFRGSKYSRGQGANFNVINAHRDFHFSTCPGDNLYAQMGYIRNVAKNKANAVRSNQAYTPPTSNPQQNVPTPSQQTPPKTGTVTNDDGTTTTINNLANTSSKVSFEGIMNGDPAAIAAAVGTVGGAVLLFAAGNGMLPKQVTNVANTEILPGLTLTALRPYVGKVINTVGSPETKQTWSQLEPVLGQLAGVLQGVGGDEYGIFEKGIALLSADGNQVIMPEKIANAWLQQGMDLGPLGKPVKSEGAASNGDVRVDFARGSITYHAATGNLDVSVN</sequence>
<keyword evidence="5" id="KW-0378">Hydrolase</keyword>